<accession>A0ABD5CRL2</accession>
<sequence length="451" mass="50131">MSKDRTGSKPSGLPIIHPFAAGIDIGSRFHVVAVSPDLCDEPVQTFQAFTGDLQRMADWLVATGTKTVVMESTGVYWVAAYEVLESRGLEVILANAREARAVPGRKSDVNDAQWLQRLHACGLLRASFRPGRDIAELRAYLRAREKHTDYAAAHIQHMQKALTFMNIQLHHVIADITGVTGMRIVRAIVAGERDPDRLAAMRDVRCKENLETIRNALVGNYQPEHVFALKQALALYDFYQQCIDECDVEIERAVAILNIAHSFPEAPLPKAKHRNKMPSDPNFDVRTAMYQLAGTDLTQIHGIGPFLALRLIGECGTDLSRWPTANHFTSWLTLAPGCKISGGKVLSSHTRKTSSRITVALRLAAVTVGRSNTALGAFYRRLAGRIGNAKAVTATARKIAVLFYNAMRYGMDYRDPGADHYEQQYRDRVIKQLHRRAAQFGYSLQPQDSPA</sequence>
<dbReference type="InterPro" id="IPR002525">
    <property type="entry name" value="Transp_IS110-like_N"/>
</dbReference>
<feature type="domain" description="Transposase IS110-like N-terminal" evidence="1">
    <location>
        <begin position="21"/>
        <end position="165"/>
    </location>
</feature>
<dbReference type="AlphaFoldDB" id="A0ABD5CRL2"/>
<evidence type="ECO:0000313" key="3">
    <source>
        <dbReference type="EMBL" id="MDR6207804.1"/>
    </source>
</evidence>
<evidence type="ECO:0000259" key="1">
    <source>
        <dbReference type="Pfam" id="PF01548"/>
    </source>
</evidence>
<dbReference type="Pfam" id="PF02371">
    <property type="entry name" value="Transposase_20"/>
    <property type="match status" value="1"/>
</dbReference>
<feature type="domain" description="Transposase IS116/IS110/IS902 C-terminal" evidence="2">
    <location>
        <begin position="297"/>
        <end position="379"/>
    </location>
</feature>
<name>A0ABD5CRL2_9BURK</name>
<evidence type="ECO:0000313" key="4">
    <source>
        <dbReference type="Proteomes" id="UP001245184"/>
    </source>
</evidence>
<organism evidence="3 4">
    <name type="scientific">Paraburkholderia graminis</name>
    <dbReference type="NCBI Taxonomy" id="60548"/>
    <lineage>
        <taxon>Bacteria</taxon>
        <taxon>Pseudomonadati</taxon>
        <taxon>Pseudomonadota</taxon>
        <taxon>Betaproteobacteria</taxon>
        <taxon>Burkholderiales</taxon>
        <taxon>Burkholderiaceae</taxon>
        <taxon>Paraburkholderia</taxon>
    </lineage>
</organism>
<dbReference type="Proteomes" id="UP001245184">
    <property type="component" value="Unassembled WGS sequence"/>
</dbReference>
<proteinExistence type="predicted"/>
<comment type="caution">
    <text evidence="3">The sequence shown here is derived from an EMBL/GenBank/DDBJ whole genome shotgun (WGS) entry which is preliminary data.</text>
</comment>
<dbReference type="PANTHER" id="PTHR33055">
    <property type="entry name" value="TRANSPOSASE FOR INSERTION SEQUENCE ELEMENT IS1111A"/>
    <property type="match status" value="1"/>
</dbReference>
<dbReference type="EMBL" id="JAVIZN010000002">
    <property type="protein sequence ID" value="MDR6207804.1"/>
    <property type="molecule type" value="Genomic_DNA"/>
</dbReference>
<reference evidence="3 4" key="1">
    <citation type="submission" date="2023-08" db="EMBL/GenBank/DDBJ databases">
        <title>Genome sequencing of plant associated microbes to promote plant fitness in Sorghum bicolor and Oryza sativa.</title>
        <authorList>
            <person name="Coleman-Derr D."/>
        </authorList>
    </citation>
    <scope>NUCLEOTIDE SEQUENCE [LARGE SCALE GENOMIC DNA]</scope>
    <source>
        <strain evidence="3 4">SLBN-33</strain>
    </source>
</reference>
<protein>
    <submittedName>
        <fullName evidence="3">Transposase</fullName>
    </submittedName>
</protein>
<dbReference type="Pfam" id="PF01548">
    <property type="entry name" value="DEDD_Tnp_IS110"/>
    <property type="match status" value="1"/>
</dbReference>
<dbReference type="InterPro" id="IPR003346">
    <property type="entry name" value="Transposase_20"/>
</dbReference>
<dbReference type="PANTHER" id="PTHR33055:SF13">
    <property type="entry name" value="TRANSPOSASE"/>
    <property type="match status" value="1"/>
</dbReference>
<dbReference type="InterPro" id="IPR047650">
    <property type="entry name" value="Transpos_IS110"/>
</dbReference>
<evidence type="ECO:0000259" key="2">
    <source>
        <dbReference type="Pfam" id="PF02371"/>
    </source>
</evidence>
<gene>
    <name evidence="3" type="ORF">QF025_006524</name>
</gene>
<dbReference type="RefSeq" id="WP_310034815.1">
    <property type="nucleotide sequence ID" value="NZ_JAVIZN010000002.1"/>
</dbReference>
<dbReference type="NCBIfam" id="NF033542">
    <property type="entry name" value="transpos_IS110"/>
    <property type="match status" value="1"/>
</dbReference>